<gene>
    <name evidence="14" type="ORF">AB4876_10120</name>
</gene>
<dbReference type="Gene3D" id="1.10.220.30">
    <property type="match status" value="3"/>
</dbReference>
<evidence type="ECO:0000313" key="14">
    <source>
        <dbReference type="EMBL" id="MEX1669268.1"/>
    </source>
</evidence>
<dbReference type="PANTHER" id="PTHR30534:SF0">
    <property type="entry name" value="FLAGELLAR MOTOR SWITCH PROTEIN FLIG"/>
    <property type="match status" value="1"/>
</dbReference>
<dbReference type="PRINTS" id="PR00954">
    <property type="entry name" value="FLGMOTORFLIG"/>
</dbReference>
<feature type="domain" description="Flagellar motor switch protein FliG C-terminal" evidence="11">
    <location>
        <begin position="222"/>
        <end position="325"/>
    </location>
</feature>
<evidence type="ECO:0000256" key="5">
    <source>
        <dbReference type="ARBA" id="ARBA00022475"/>
    </source>
</evidence>
<dbReference type="EMBL" id="JBFRYA010000007">
    <property type="protein sequence ID" value="MEX1669268.1"/>
    <property type="molecule type" value="Genomic_DNA"/>
</dbReference>
<evidence type="ECO:0000256" key="3">
    <source>
        <dbReference type="ARBA" id="ARBA00010299"/>
    </source>
</evidence>
<name>A0ABV3U7Z5_9GAMM</name>
<proteinExistence type="inferred from homology"/>
<feature type="domain" description="Flagellar motor switch protein FliG middle" evidence="12">
    <location>
        <begin position="120"/>
        <end position="191"/>
    </location>
</feature>
<dbReference type="Proteomes" id="UP001557485">
    <property type="component" value="Unassembled WGS sequence"/>
</dbReference>
<keyword evidence="15" id="KW-1185">Reference proteome</keyword>
<evidence type="ECO:0000256" key="7">
    <source>
        <dbReference type="ARBA" id="ARBA00022779"/>
    </source>
</evidence>
<accession>A0ABV3U7Z5</accession>
<evidence type="ECO:0000259" key="13">
    <source>
        <dbReference type="Pfam" id="PF14842"/>
    </source>
</evidence>
<keyword evidence="7" id="KW-0283">Flagellar rotation</keyword>
<dbReference type="Pfam" id="PF01706">
    <property type="entry name" value="FliG_C"/>
    <property type="match status" value="1"/>
</dbReference>
<dbReference type="InterPro" id="IPR000090">
    <property type="entry name" value="Flg_Motor_Flig"/>
</dbReference>
<evidence type="ECO:0000256" key="2">
    <source>
        <dbReference type="ARBA" id="ARBA00004515"/>
    </source>
</evidence>
<dbReference type="Pfam" id="PF14841">
    <property type="entry name" value="FliG_M"/>
    <property type="match status" value="1"/>
</dbReference>
<sequence>MAGAVATELSNTEQAAALLMSLDKRDAAAVMRALPPRDLHRLAAVMTTMSAPDSREFTGILQRFHSDVKRFSGVKASASDAVQGLLEEALGEERAKLLSDRLAFHGQAKHIAKLKWLDAATIAGIIRREHPQIQVVVIACLESRLASEVLLEFDEAKRVDILGRLSCLKSLTPAALEELDWLLEQYFNNLGRPVGRALPGDTMAANLLNEMDVGAESTLLNGLRASQPESAARVEELMFGFAQIINMADRDVAVLVHQLAPEVLAPALLGVESRLRARLLASLPADKKTALAAIEPNFTQVERESARAEIVSVAKQMAAVGEIILDARKIDVF</sequence>
<evidence type="ECO:0000313" key="15">
    <source>
        <dbReference type="Proteomes" id="UP001557485"/>
    </source>
</evidence>
<evidence type="ECO:0000256" key="8">
    <source>
        <dbReference type="ARBA" id="ARBA00023136"/>
    </source>
</evidence>
<evidence type="ECO:0000259" key="12">
    <source>
        <dbReference type="Pfam" id="PF14841"/>
    </source>
</evidence>
<evidence type="ECO:0000256" key="4">
    <source>
        <dbReference type="ARBA" id="ARBA00021870"/>
    </source>
</evidence>
<evidence type="ECO:0000256" key="9">
    <source>
        <dbReference type="ARBA" id="ARBA00023143"/>
    </source>
</evidence>
<keyword evidence="5" id="KW-1003">Cell membrane</keyword>
<organism evidence="14 15">
    <name type="scientific">Zhongshania guokunii</name>
    <dbReference type="NCBI Taxonomy" id="641783"/>
    <lineage>
        <taxon>Bacteria</taxon>
        <taxon>Pseudomonadati</taxon>
        <taxon>Pseudomonadota</taxon>
        <taxon>Gammaproteobacteria</taxon>
        <taxon>Cellvibrionales</taxon>
        <taxon>Spongiibacteraceae</taxon>
        <taxon>Zhongshania</taxon>
    </lineage>
</organism>
<dbReference type="Pfam" id="PF14842">
    <property type="entry name" value="FliG_N"/>
    <property type="match status" value="1"/>
</dbReference>
<dbReference type="InterPro" id="IPR023087">
    <property type="entry name" value="Flg_Motor_Flig_C"/>
</dbReference>
<comment type="function">
    <text evidence="10">FliG is one of three proteins (FliG, FliN, FliM) that forms the rotor-mounted switch complex (C ring), located at the base of the basal body. This complex interacts with the CheY and CheZ chemotaxis proteins, in addition to contacting components of the motor that determine the direction of flagellar rotation.</text>
</comment>
<evidence type="ECO:0000256" key="10">
    <source>
        <dbReference type="ARBA" id="ARBA00025598"/>
    </source>
</evidence>
<comment type="subcellular location">
    <subcellularLocation>
        <location evidence="1">Bacterial flagellum basal body</location>
    </subcellularLocation>
    <subcellularLocation>
        <location evidence="2">Cell inner membrane</location>
        <topology evidence="2">Peripheral membrane protein</topology>
        <orientation evidence="2">Cytoplasmic side</orientation>
    </subcellularLocation>
</comment>
<dbReference type="SUPFAM" id="SSF48029">
    <property type="entry name" value="FliG"/>
    <property type="match status" value="2"/>
</dbReference>
<comment type="similarity">
    <text evidence="3">Belongs to the FliG family.</text>
</comment>
<dbReference type="PANTHER" id="PTHR30534">
    <property type="entry name" value="FLAGELLAR MOTOR SWITCH PROTEIN FLIG"/>
    <property type="match status" value="1"/>
</dbReference>
<dbReference type="RefSeq" id="WP_368381539.1">
    <property type="nucleotide sequence ID" value="NZ_JBFRYA010000007.1"/>
</dbReference>
<feature type="domain" description="Flagellar motor switch protein FliG N-terminal" evidence="13">
    <location>
        <begin position="8"/>
        <end position="107"/>
    </location>
</feature>
<keyword evidence="9" id="KW-0975">Bacterial flagellum</keyword>
<keyword evidence="8" id="KW-0472">Membrane</keyword>
<evidence type="ECO:0000256" key="6">
    <source>
        <dbReference type="ARBA" id="ARBA00022500"/>
    </source>
</evidence>
<comment type="caution">
    <text evidence="14">The sequence shown here is derived from an EMBL/GenBank/DDBJ whole genome shotgun (WGS) entry which is preliminary data.</text>
</comment>
<reference evidence="14 15" key="1">
    <citation type="journal article" date="2011" name="Int. J. Syst. Evol. Microbiol.">
        <title>Zhongshania antarctica gen. nov., sp. nov. and Zhongshania guokunii sp. nov., gammaproteobacteria respectively isolated from coastal attached (fast) ice and surface seawater of the Antarctic.</title>
        <authorList>
            <person name="Li H.J."/>
            <person name="Zhang X.Y."/>
            <person name="Chen C.X."/>
            <person name="Zhang Y.J."/>
            <person name="Gao Z.M."/>
            <person name="Yu Y."/>
            <person name="Chen X.L."/>
            <person name="Chen B."/>
            <person name="Zhang Y.Z."/>
        </authorList>
    </citation>
    <scope>NUCLEOTIDE SEQUENCE [LARGE SCALE GENOMIC DNA]</scope>
    <source>
        <strain evidence="14 15">ZS6-22T</strain>
    </source>
</reference>
<dbReference type="InterPro" id="IPR011002">
    <property type="entry name" value="FliG_a-hlx"/>
</dbReference>
<protein>
    <recommendedName>
        <fullName evidence="4">Flagellar motor switch protein FliG</fullName>
    </recommendedName>
</protein>
<evidence type="ECO:0000256" key="1">
    <source>
        <dbReference type="ARBA" id="ARBA00004117"/>
    </source>
</evidence>
<keyword evidence="6" id="KW-0145">Chemotaxis</keyword>
<dbReference type="InterPro" id="IPR032779">
    <property type="entry name" value="FliG_M"/>
</dbReference>
<dbReference type="InterPro" id="IPR028263">
    <property type="entry name" value="FliG_N"/>
</dbReference>
<evidence type="ECO:0000259" key="11">
    <source>
        <dbReference type="Pfam" id="PF01706"/>
    </source>
</evidence>